<name>A0A368GYK8_ANCCA</name>
<comment type="caution">
    <text evidence="1">The sequence shown here is derived from an EMBL/GenBank/DDBJ whole genome shotgun (WGS) entry which is preliminary data.</text>
</comment>
<evidence type="ECO:0008006" key="3">
    <source>
        <dbReference type="Google" id="ProtNLM"/>
    </source>
</evidence>
<sequence>MITRNFAKYSEAHRNCRLSGMSLGSFEDAAESSFVLSNSREKYGYSYWESLWRGGSTPEEDSKLVRRISDAMRSRFNWYSTGRGGYNDEKCPIVDNELARLLETRCFFRMRVR</sequence>
<protein>
    <recommendedName>
        <fullName evidence="3">C-type lectin domain-containing protein</fullName>
    </recommendedName>
</protein>
<dbReference type="Gene3D" id="3.10.100.10">
    <property type="entry name" value="Mannose-Binding Protein A, subunit A"/>
    <property type="match status" value="1"/>
</dbReference>
<proteinExistence type="predicted"/>
<dbReference type="Proteomes" id="UP000252519">
    <property type="component" value="Unassembled WGS sequence"/>
</dbReference>
<gene>
    <name evidence="1" type="ORF">ANCCAN_05780</name>
</gene>
<organism evidence="1 2">
    <name type="scientific">Ancylostoma caninum</name>
    <name type="common">Dog hookworm</name>
    <dbReference type="NCBI Taxonomy" id="29170"/>
    <lineage>
        <taxon>Eukaryota</taxon>
        <taxon>Metazoa</taxon>
        <taxon>Ecdysozoa</taxon>
        <taxon>Nematoda</taxon>
        <taxon>Chromadorea</taxon>
        <taxon>Rhabditida</taxon>
        <taxon>Rhabditina</taxon>
        <taxon>Rhabditomorpha</taxon>
        <taxon>Strongyloidea</taxon>
        <taxon>Ancylostomatidae</taxon>
        <taxon>Ancylostomatinae</taxon>
        <taxon>Ancylostoma</taxon>
    </lineage>
</organism>
<dbReference type="CDD" id="cd00037">
    <property type="entry name" value="CLECT"/>
    <property type="match status" value="1"/>
</dbReference>
<reference evidence="1 2" key="1">
    <citation type="submission" date="2014-10" db="EMBL/GenBank/DDBJ databases">
        <title>Draft genome of the hookworm Ancylostoma caninum.</title>
        <authorList>
            <person name="Mitreva M."/>
        </authorList>
    </citation>
    <scope>NUCLEOTIDE SEQUENCE [LARGE SCALE GENOMIC DNA]</scope>
    <source>
        <strain evidence="1 2">Baltimore</strain>
    </source>
</reference>
<accession>A0A368GYK8</accession>
<dbReference type="InterPro" id="IPR016186">
    <property type="entry name" value="C-type_lectin-like/link_sf"/>
</dbReference>
<dbReference type="AlphaFoldDB" id="A0A368GYK8"/>
<dbReference type="SUPFAM" id="SSF56436">
    <property type="entry name" value="C-type lectin-like"/>
    <property type="match status" value="1"/>
</dbReference>
<dbReference type="InterPro" id="IPR016187">
    <property type="entry name" value="CTDL_fold"/>
</dbReference>
<dbReference type="EMBL" id="JOJR01000051">
    <property type="protein sequence ID" value="RCN48095.1"/>
    <property type="molecule type" value="Genomic_DNA"/>
</dbReference>
<keyword evidence="2" id="KW-1185">Reference proteome</keyword>
<evidence type="ECO:0000313" key="2">
    <source>
        <dbReference type="Proteomes" id="UP000252519"/>
    </source>
</evidence>
<evidence type="ECO:0000313" key="1">
    <source>
        <dbReference type="EMBL" id="RCN48095.1"/>
    </source>
</evidence>